<dbReference type="EMBL" id="MTYJ01000001">
    <property type="protein sequence ID" value="OQV26239.1"/>
    <property type="molecule type" value="Genomic_DNA"/>
</dbReference>
<dbReference type="SUPFAM" id="SSF57850">
    <property type="entry name" value="RING/U-box"/>
    <property type="match status" value="1"/>
</dbReference>
<dbReference type="GO" id="GO:0061630">
    <property type="term" value="F:ubiquitin protein ligase activity"/>
    <property type="evidence" value="ECO:0007669"/>
    <property type="project" value="InterPro"/>
</dbReference>
<accession>A0A1W0XFH7</accession>
<dbReference type="AlphaFoldDB" id="A0A1W0XFH7"/>
<keyword evidence="8" id="KW-0265">Erythrocyte maturation</keyword>
<evidence type="ECO:0000256" key="9">
    <source>
        <dbReference type="ARBA" id="ARBA00029678"/>
    </source>
</evidence>
<dbReference type="PROSITE" id="PS50897">
    <property type="entry name" value="CTLH"/>
    <property type="match status" value="1"/>
</dbReference>
<keyword evidence="7" id="KW-0862">Zinc</keyword>
<gene>
    <name evidence="13" type="ORF">BV898_00357</name>
</gene>
<evidence type="ECO:0000256" key="7">
    <source>
        <dbReference type="ARBA" id="ARBA00022833"/>
    </source>
</evidence>
<dbReference type="Proteomes" id="UP000192578">
    <property type="component" value="Unassembled WGS sequence"/>
</dbReference>
<dbReference type="GO" id="GO:0016363">
    <property type="term" value="C:nuclear matrix"/>
    <property type="evidence" value="ECO:0007669"/>
    <property type="project" value="UniProtKB-SubCell"/>
</dbReference>
<name>A0A1W0XFH7_HYPEX</name>
<proteinExistence type="predicted"/>
<evidence type="ECO:0000256" key="6">
    <source>
        <dbReference type="ARBA" id="ARBA00022771"/>
    </source>
</evidence>
<evidence type="ECO:0000313" key="13">
    <source>
        <dbReference type="EMBL" id="OQV26239.1"/>
    </source>
</evidence>
<dbReference type="PROSITE" id="PS51867">
    <property type="entry name" value="ZF_RING_GID"/>
    <property type="match status" value="1"/>
</dbReference>
<dbReference type="SMART" id="SM00667">
    <property type="entry name" value="LisH"/>
    <property type="match status" value="1"/>
</dbReference>
<evidence type="ECO:0000256" key="3">
    <source>
        <dbReference type="ARBA" id="ARBA00014384"/>
    </source>
</evidence>
<keyword evidence="5" id="KW-0479">Metal-binding</keyword>
<evidence type="ECO:0000256" key="5">
    <source>
        <dbReference type="ARBA" id="ARBA00022723"/>
    </source>
</evidence>
<dbReference type="InterPro" id="IPR045098">
    <property type="entry name" value="Fyv10_fam"/>
</dbReference>
<dbReference type="Pfam" id="PF10607">
    <property type="entry name" value="CTLH"/>
    <property type="match status" value="1"/>
</dbReference>
<dbReference type="GO" id="GO:0005737">
    <property type="term" value="C:cytoplasm"/>
    <property type="evidence" value="ECO:0007669"/>
    <property type="project" value="UniProtKB-SubCell"/>
</dbReference>
<dbReference type="GO" id="GO:0043161">
    <property type="term" value="P:proteasome-mediated ubiquitin-dependent protein catabolic process"/>
    <property type="evidence" value="ECO:0007669"/>
    <property type="project" value="InterPro"/>
</dbReference>
<evidence type="ECO:0000259" key="12">
    <source>
        <dbReference type="PROSITE" id="PS51867"/>
    </source>
</evidence>
<evidence type="ECO:0000256" key="4">
    <source>
        <dbReference type="ARBA" id="ARBA00022490"/>
    </source>
</evidence>
<dbReference type="InterPro" id="IPR006594">
    <property type="entry name" value="LisH"/>
</dbReference>
<dbReference type="GO" id="GO:0008270">
    <property type="term" value="F:zinc ion binding"/>
    <property type="evidence" value="ECO:0007669"/>
    <property type="project" value="UniProtKB-KW"/>
</dbReference>
<evidence type="ECO:0000259" key="11">
    <source>
        <dbReference type="PROSITE" id="PS50897"/>
    </source>
</evidence>
<dbReference type="InterPro" id="IPR013144">
    <property type="entry name" value="CRA_dom"/>
</dbReference>
<comment type="caution">
    <text evidence="13">The sequence shown here is derived from an EMBL/GenBank/DDBJ whole genome shotgun (WGS) entry which is preliminary data.</text>
</comment>
<reference evidence="14" key="1">
    <citation type="submission" date="2017-01" db="EMBL/GenBank/DDBJ databases">
        <title>Comparative genomics of anhydrobiosis in the tardigrade Hypsibius dujardini.</title>
        <authorList>
            <person name="Yoshida Y."/>
            <person name="Koutsovoulos G."/>
            <person name="Laetsch D."/>
            <person name="Stevens L."/>
            <person name="Kumar S."/>
            <person name="Horikawa D."/>
            <person name="Ishino K."/>
            <person name="Komine S."/>
            <person name="Tomita M."/>
            <person name="Blaxter M."/>
            <person name="Arakawa K."/>
        </authorList>
    </citation>
    <scope>NUCLEOTIDE SEQUENCE [LARGE SCALE GENOMIC DNA]</scope>
    <source>
        <strain evidence="14">Z151</strain>
    </source>
</reference>
<evidence type="ECO:0000313" key="14">
    <source>
        <dbReference type="Proteomes" id="UP000192578"/>
    </source>
</evidence>
<dbReference type="SMART" id="SM00668">
    <property type="entry name" value="CTLH"/>
    <property type="match status" value="1"/>
</dbReference>
<evidence type="ECO:0000256" key="1">
    <source>
        <dbReference type="ARBA" id="ARBA00004109"/>
    </source>
</evidence>
<dbReference type="GO" id="GO:0043249">
    <property type="term" value="P:erythrocyte maturation"/>
    <property type="evidence" value="ECO:0007669"/>
    <property type="project" value="UniProtKB-KW"/>
</dbReference>
<dbReference type="InterPro" id="IPR006595">
    <property type="entry name" value="CTLH_C"/>
</dbReference>
<organism evidence="13 14">
    <name type="scientific">Hypsibius exemplaris</name>
    <name type="common">Freshwater tardigrade</name>
    <dbReference type="NCBI Taxonomy" id="2072580"/>
    <lineage>
        <taxon>Eukaryota</taxon>
        <taxon>Metazoa</taxon>
        <taxon>Ecdysozoa</taxon>
        <taxon>Tardigrada</taxon>
        <taxon>Eutardigrada</taxon>
        <taxon>Parachela</taxon>
        <taxon>Hypsibioidea</taxon>
        <taxon>Hypsibiidae</taxon>
        <taxon>Hypsibius</taxon>
    </lineage>
</organism>
<dbReference type="PANTHER" id="PTHR12170:SF2">
    <property type="entry name" value="E3 UBIQUITIN-PROTEIN TRANSFERASE MAEA"/>
    <property type="match status" value="1"/>
</dbReference>
<evidence type="ECO:0000256" key="8">
    <source>
        <dbReference type="ARBA" id="ARBA00023057"/>
    </source>
</evidence>
<feature type="domain" description="RING-Gid-type" evidence="12">
    <location>
        <begin position="327"/>
        <end position="397"/>
    </location>
</feature>
<dbReference type="OrthoDB" id="1933455at2759"/>
<protein>
    <recommendedName>
        <fullName evidence="3">E3 ubiquitin-protein transferase MAEA</fullName>
    </recommendedName>
    <alternativeName>
        <fullName evidence="9">Macrophage erythroblast attacher</fullName>
    </alternativeName>
</protein>
<evidence type="ECO:0000256" key="2">
    <source>
        <dbReference type="ARBA" id="ARBA00004496"/>
    </source>
</evidence>
<feature type="domain" description="CTLH" evidence="11">
    <location>
        <begin position="170"/>
        <end position="220"/>
    </location>
</feature>
<sequence length="412" mass="47090">MQASPKKDYSVGASPMQTELTALEHPTIKVPYEIFNKRYRLSQKIIEKEQHAVAAAVDEIEKQLATAAPTSVPHMVSLLDTVMDRLRALKRKSTESFDEDLSAVRACKTRVSHLRLSDSNAALFEKRRLDRMLVEYCFRCGYYDSATMLAKKTDVEELSNMDLFLAARDIEVSLARRETEMALAWCNENRSRLKKQNSFFEFYLRQQEVIELIKKGRSGCMDAILHARKHFPALEDFKQYEKDIQKTMTLLAVHYREGQSDNPYQELLSDTRWHWLIEEFRREIVKMYQLSPESVFGVTLQAGLSALKTPACFPDPEQTAGVKNKDCPVCQDNLHVIAECLPFAHCSQSRLVCFITGEPLNESTNRPMMLPNGYVYGEKALAQMAGDNDGTVTCPRTQNSYKLSDAQRVFVL</sequence>
<keyword evidence="14" id="KW-1185">Reference proteome</keyword>
<dbReference type="InterPro" id="IPR044063">
    <property type="entry name" value="ZF_RING_GID"/>
</dbReference>
<feature type="zinc finger region" description="RING-Gid-type" evidence="10">
    <location>
        <begin position="327"/>
        <end position="397"/>
    </location>
</feature>
<dbReference type="PROSITE" id="PS50896">
    <property type="entry name" value="LISH"/>
    <property type="match status" value="1"/>
</dbReference>
<comment type="subcellular location">
    <subcellularLocation>
        <location evidence="2">Cytoplasm</location>
    </subcellularLocation>
    <subcellularLocation>
        <location evidence="1">Nucleus matrix</location>
    </subcellularLocation>
</comment>
<dbReference type="SMART" id="SM00757">
    <property type="entry name" value="CRA"/>
    <property type="match status" value="1"/>
</dbReference>
<evidence type="ECO:0000256" key="10">
    <source>
        <dbReference type="PROSITE-ProRule" id="PRU01215"/>
    </source>
</evidence>
<keyword evidence="6 10" id="KW-0863">Zinc-finger</keyword>
<dbReference type="InterPro" id="IPR024964">
    <property type="entry name" value="CTLH/CRA"/>
</dbReference>
<dbReference type="PANTHER" id="PTHR12170">
    <property type="entry name" value="MACROPHAGE ERYTHROBLAST ATTACHER-RELATED"/>
    <property type="match status" value="1"/>
</dbReference>
<dbReference type="GO" id="GO:0034657">
    <property type="term" value="C:GID complex"/>
    <property type="evidence" value="ECO:0007669"/>
    <property type="project" value="TreeGrafter"/>
</dbReference>
<dbReference type="CDD" id="cd16659">
    <property type="entry name" value="RING-Ubox_Emp"/>
    <property type="match status" value="1"/>
</dbReference>
<keyword evidence="4" id="KW-0963">Cytoplasm</keyword>